<feature type="chain" id="PRO_5004909334" description="beta-mannosidase" evidence="11">
    <location>
        <begin position="20"/>
        <end position="939"/>
    </location>
</feature>
<dbReference type="EC" id="3.2.1.25" evidence="4"/>
<evidence type="ECO:0000256" key="11">
    <source>
        <dbReference type="SAM" id="SignalP"/>
    </source>
</evidence>
<dbReference type="InterPro" id="IPR036156">
    <property type="entry name" value="Beta-gal/glucu_dom_sf"/>
</dbReference>
<dbReference type="InterPro" id="IPR013783">
    <property type="entry name" value="Ig-like_fold"/>
</dbReference>
<dbReference type="GO" id="GO:0005764">
    <property type="term" value="C:lysosome"/>
    <property type="evidence" value="ECO:0007669"/>
    <property type="project" value="UniProtKB-SubCell"/>
</dbReference>
<feature type="domain" description="Beta-mannosidase-like galactose-binding" evidence="12">
    <location>
        <begin position="38"/>
        <end position="214"/>
    </location>
</feature>
<dbReference type="Pfam" id="PF22666">
    <property type="entry name" value="Glyco_hydro_2_N2"/>
    <property type="match status" value="1"/>
</dbReference>
<feature type="signal peptide" evidence="11">
    <location>
        <begin position="1"/>
        <end position="19"/>
    </location>
</feature>
<dbReference type="FunFam" id="2.60.120.260:FF:000060">
    <property type="entry name" value="Probable beta-mannosidase"/>
    <property type="match status" value="1"/>
</dbReference>
<evidence type="ECO:0000256" key="9">
    <source>
        <dbReference type="ARBA" id="ARBA00023295"/>
    </source>
</evidence>
<dbReference type="InterPro" id="IPR050887">
    <property type="entry name" value="Beta-mannosidase_GH2"/>
</dbReference>
<evidence type="ECO:0000256" key="4">
    <source>
        <dbReference type="ARBA" id="ARBA00012754"/>
    </source>
</evidence>
<proteinExistence type="evidence at transcript level"/>
<dbReference type="GO" id="GO:0006516">
    <property type="term" value="P:glycoprotein catabolic process"/>
    <property type="evidence" value="ECO:0007669"/>
    <property type="project" value="TreeGrafter"/>
</dbReference>
<keyword evidence="6" id="KW-0378">Hydrolase</keyword>
<reference evidence="13" key="2">
    <citation type="journal article" date="2014" name="BMC Genomics">
        <title>A genomic perspective to assessing quality of mass-reared SIT flies used in Mediterranean fruit fly (Ceratitis capitata) eradication in California.</title>
        <authorList>
            <person name="Calla B."/>
            <person name="Hall B."/>
            <person name="Hou S."/>
            <person name="Geib S.M."/>
        </authorList>
    </citation>
    <scope>NUCLEOTIDE SEQUENCE</scope>
</reference>
<dbReference type="GO" id="GO:0004567">
    <property type="term" value="F:beta-mannosidase activity"/>
    <property type="evidence" value="ECO:0007669"/>
    <property type="project" value="UniProtKB-EC"/>
</dbReference>
<accession>W8BJY5</accession>
<dbReference type="SUPFAM" id="SSF51445">
    <property type="entry name" value="(Trans)glycosidases"/>
    <property type="match status" value="1"/>
</dbReference>
<evidence type="ECO:0000256" key="8">
    <source>
        <dbReference type="ARBA" id="ARBA00023228"/>
    </source>
</evidence>
<dbReference type="FunFam" id="3.20.20.80:FF:000050">
    <property type="entry name" value="Beta-mannosidase B"/>
    <property type="match status" value="1"/>
</dbReference>
<comment type="subcellular location">
    <subcellularLocation>
        <location evidence="2">Lysosome</location>
    </subcellularLocation>
</comment>
<evidence type="ECO:0000256" key="2">
    <source>
        <dbReference type="ARBA" id="ARBA00004371"/>
    </source>
</evidence>
<dbReference type="PANTHER" id="PTHR43730:SF1">
    <property type="entry name" value="BETA-MANNOSIDASE"/>
    <property type="match status" value="1"/>
</dbReference>
<evidence type="ECO:0000259" key="12">
    <source>
        <dbReference type="Pfam" id="PF22666"/>
    </source>
</evidence>
<comment type="similarity">
    <text evidence="3">Belongs to the glycosyl hydrolase 2 family.</text>
</comment>
<dbReference type="OrthoDB" id="2866996at2759"/>
<gene>
    <name evidence="13" type="primary">MANBA</name>
</gene>
<dbReference type="InterPro" id="IPR008979">
    <property type="entry name" value="Galactose-bd-like_sf"/>
</dbReference>
<evidence type="ECO:0000256" key="7">
    <source>
        <dbReference type="ARBA" id="ARBA00023180"/>
    </source>
</evidence>
<protein>
    <recommendedName>
        <fullName evidence="4">beta-mannosidase</fullName>
        <ecNumber evidence="4">3.2.1.25</ecNumber>
    </recommendedName>
    <alternativeName>
        <fullName evidence="10">Mannanase</fullName>
    </alternativeName>
</protein>
<evidence type="ECO:0000256" key="3">
    <source>
        <dbReference type="ARBA" id="ARBA00007401"/>
    </source>
</evidence>
<dbReference type="Gene3D" id="2.60.40.10">
    <property type="entry name" value="Immunoglobulins"/>
    <property type="match status" value="1"/>
</dbReference>
<dbReference type="Gene3D" id="2.60.120.260">
    <property type="entry name" value="Galactose-binding domain-like"/>
    <property type="match status" value="1"/>
</dbReference>
<evidence type="ECO:0000256" key="6">
    <source>
        <dbReference type="ARBA" id="ARBA00022801"/>
    </source>
</evidence>
<comment type="catalytic activity">
    <reaction evidence="1">
        <text>Hydrolysis of terminal, non-reducing beta-D-mannose residues in beta-D-mannosides.</text>
        <dbReference type="EC" id="3.2.1.25"/>
    </reaction>
</comment>
<keyword evidence="9" id="KW-0326">Glycosidase</keyword>
<keyword evidence="5 11" id="KW-0732">Signal</keyword>
<keyword evidence="7" id="KW-0325">Glycoprotein</keyword>
<evidence type="ECO:0000256" key="5">
    <source>
        <dbReference type="ARBA" id="ARBA00022729"/>
    </source>
</evidence>
<dbReference type="SUPFAM" id="SSF49303">
    <property type="entry name" value="beta-Galactosidase/glucuronidase domain"/>
    <property type="match status" value="1"/>
</dbReference>
<evidence type="ECO:0000313" key="13">
    <source>
        <dbReference type="EMBL" id="JAB89919.1"/>
    </source>
</evidence>
<sequence>MSWALKLFFCALNLIFISSRDFYVCADKVSVVELTSSWTLRNQNGSITASALKIPISVYSALRTTYGDVLQSKNDVDLRWMSYDNWTFTRHFNVNQEEMANVNAINLTLHGIDTVATIRLNNITIGNTKNMFRRYDFDVFRYLKQENILEIEILSPVWVAQAIAHTQLEWGLKAPPECPPASYRGECHRNMLRKMQMSFGSEVGPAVPSMGIWKTVTLEYYEVAILHYVDIAVEPNTTHWNMDVHAFFNTPLTHDFYGNITLFAPDLLEENPYEVGLTVISYQSPKVKFMVPVPKESVKLWWPNGYGEANLYPIFVSATCWATSEAPQLRAKTVSQQLVKIGFRTVELVEDLEEGKGRTFYFKVNDVPIFAKGAIYLPSHILPENYDDADKLEHILRSARDANMNLIRVWGGGLYESKSFYDIADKYGLMVWQDMAFTGATYPVVDAFLESIRVETSQNAKYLASHPSLVLFVTNDEIELYLVSNKASFGTEEQYKRLENEYKQLFLGTIKPELNIISRNSFDPRPGPMISTPSKGVEENKKDLPLDLQSINYGDVHFWSEDLDALNPDIYPRARFISEYGFQSLPAIISWNQTMLENDSLVELIKHRQHDLNGMEPMLNLIERYIPFRPSDWEYKIDDLIYFSQLMQAMAAKTATDLFRSQRVNYRTMGAIYWHLNDVWVAPTWSSIDYYGNYKLLYYWSKEFFSPLAIIALYDASNRRINITMIRDEYKEYSDARKYVETINVYFWDKLLARKTLTRDEVLELNSVQQRSVPLDDIIATPFTVNNSFLEFSLYDAKANLLVSTFFLPSNMKSIEGITDPKITVEISWRYCNEDALSLKRRIAYSLLVRVHAPALFVFIQIVHPQIKKYKLSHNGFIQAEPIKVVHLDYEHSSECMTIENENIKVQTMNQYLLAEAEKKAKMSAINARRRRRRRKVEL</sequence>
<dbReference type="Gene3D" id="3.20.20.80">
    <property type="entry name" value="Glycosidases"/>
    <property type="match status" value="1"/>
</dbReference>
<dbReference type="AlphaFoldDB" id="W8BJY5"/>
<dbReference type="InterPro" id="IPR017853">
    <property type="entry name" value="GH"/>
</dbReference>
<dbReference type="SUPFAM" id="SSF49785">
    <property type="entry name" value="Galactose-binding domain-like"/>
    <property type="match status" value="1"/>
</dbReference>
<keyword evidence="8" id="KW-0458">Lysosome</keyword>
<dbReference type="PANTHER" id="PTHR43730">
    <property type="entry name" value="BETA-MANNOSIDASE"/>
    <property type="match status" value="1"/>
</dbReference>
<reference evidence="13" key="1">
    <citation type="submission" date="2013-07" db="EMBL/GenBank/DDBJ databases">
        <authorList>
            <person name="Geib S."/>
        </authorList>
    </citation>
    <scope>NUCLEOTIDE SEQUENCE</scope>
</reference>
<name>W8BJY5_CERCA</name>
<evidence type="ECO:0000256" key="1">
    <source>
        <dbReference type="ARBA" id="ARBA00000829"/>
    </source>
</evidence>
<dbReference type="EMBL" id="GAMC01016636">
    <property type="protein sequence ID" value="JAB89919.1"/>
    <property type="molecule type" value="mRNA"/>
</dbReference>
<dbReference type="InterPro" id="IPR054593">
    <property type="entry name" value="Beta-mannosidase-like_N2"/>
</dbReference>
<evidence type="ECO:0000256" key="10">
    <source>
        <dbReference type="ARBA" id="ARBA00033445"/>
    </source>
</evidence>
<organism evidence="13">
    <name type="scientific">Ceratitis capitata</name>
    <name type="common">Mediterranean fruit fly</name>
    <name type="synonym">Tephritis capitata</name>
    <dbReference type="NCBI Taxonomy" id="7213"/>
    <lineage>
        <taxon>Eukaryota</taxon>
        <taxon>Metazoa</taxon>
        <taxon>Ecdysozoa</taxon>
        <taxon>Arthropoda</taxon>
        <taxon>Hexapoda</taxon>
        <taxon>Insecta</taxon>
        <taxon>Pterygota</taxon>
        <taxon>Neoptera</taxon>
        <taxon>Endopterygota</taxon>
        <taxon>Diptera</taxon>
        <taxon>Brachycera</taxon>
        <taxon>Muscomorpha</taxon>
        <taxon>Tephritoidea</taxon>
        <taxon>Tephritidae</taxon>
        <taxon>Ceratitis</taxon>
        <taxon>Ceratitis</taxon>
    </lineage>
</organism>